<keyword evidence="8" id="KW-1185">Reference proteome</keyword>
<comment type="pathway">
    <text evidence="2">One-carbon metabolism; tetrahydrofolate interconversion.</text>
</comment>
<dbReference type="UniPathway" id="UPA00193"/>
<name>A0A0N1IKP8_LEPSE</name>
<evidence type="ECO:0000256" key="2">
    <source>
        <dbReference type="ARBA" id="ARBA00004777"/>
    </source>
</evidence>
<comment type="cofactor">
    <cofactor evidence="1">
        <name>FAD</name>
        <dbReference type="ChEBI" id="CHEBI:57692"/>
    </cofactor>
</comment>
<accession>A0A0N1IKP8</accession>
<organism evidence="7 8">
    <name type="scientific">Leptomonas seymouri</name>
    <dbReference type="NCBI Taxonomy" id="5684"/>
    <lineage>
        <taxon>Eukaryota</taxon>
        <taxon>Discoba</taxon>
        <taxon>Euglenozoa</taxon>
        <taxon>Kinetoplastea</taxon>
        <taxon>Metakinetoplastina</taxon>
        <taxon>Trypanosomatida</taxon>
        <taxon>Trypanosomatidae</taxon>
        <taxon>Leishmaniinae</taxon>
        <taxon>Leptomonas</taxon>
    </lineage>
</organism>
<evidence type="ECO:0000313" key="8">
    <source>
        <dbReference type="Proteomes" id="UP000038009"/>
    </source>
</evidence>
<dbReference type="GO" id="GO:0004489">
    <property type="term" value="F:methylenetetrahydrofolate reductase [NAD(P)H] activity"/>
    <property type="evidence" value="ECO:0007669"/>
    <property type="project" value="InterPro"/>
</dbReference>
<comment type="similarity">
    <text evidence="3">Belongs to the methylenetetrahydrofolate reductase family.</text>
</comment>
<sequence length="309" mass="34885">MADFISTILAEEDPNKWYTSFEFYPPRSDKAEDELMNVHLPAFAKQSPVFLDLTWGAGGRTSDTTMRLSKEMQETYPNIPVNMHLTCTNMPAGLIKEALIFAKQSGIRNILALRGDAPPGEEFRVNQNGFACAKDLVEYIRRDFCDDFCVTVAGYPEGHPSKIADDGTIAEEDYQDELDYLKAKVDAGANVIITQLFYDASIYVHFVNRCREIGINVPILAGLLPITNYASFQRIVKLCKTHVPVDVKQRVEELKDDHEGLKNYGVEQCLSMIQYIRDAGIPFNHLHFYTLNSTSQAFKIMQSLGIHVE</sequence>
<proteinExistence type="inferred from homology"/>
<gene>
    <name evidence="7" type="ORF">ABL78_3865</name>
</gene>
<dbReference type="Proteomes" id="UP000038009">
    <property type="component" value="Unassembled WGS sequence"/>
</dbReference>
<evidence type="ECO:0000313" key="7">
    <source>
        <dbReference type="EMBL" id="KPI87053.1"/>
    </source>
</evidence>
<dbReference type="EMBL" id="LJSK01000104">
    <property type="protein sequence ID" value="KPI87053.1"/>
    <property type="molecule type" value="Genomic_DNA"/>
</dbReference>
<evidence type="ECO:0000256" key="4">
    <source>
        <dbReference type="ARBA" id="ARBA00022630"/>
    </source>
</evidence>
<dbReference type="GO" id="GO:0009086">
    <property type="term" value="P:methionine biosynthetic process"/>
    <property type="evidence" value="ECO:0007669"/>
    <property type="project" value="TreeGrafter"/>
</dbReference>
<dbReference type="OMA" id="EMHPQAR"/>
<dbReference type="PANTHER" id="PTHR45754">
    <property type="entry name" value="METHYLENETETRAHYDROFOLATE REDUCTASE"/>
    <property type="match status" value="1"/>
</dbReference>
<evidence type="ECO:0000256" key="5">
    <source>
        <dbReference type="ARBA" id="ARBA00022827"/>
    </source>
</evidence>
<evidence type="ECO:0000256" key="3">
    <source>
        <dbReference type="ARBA" id="ARBA00006743"/>
    </source>
</evidence>
<dbReference type="AlphaFoldDB" id="A0A0N1IKP8"/>
<dbReference type="VEuPathDB" id="TriTrypDB:Lsey_0104_0130"/>
<dbReference type="Gene3D" id="3.20.20.220">
    <property type="match status" value="1"/>
</dbReference>
<dbReference type="Pfam" id="PF02219">
    <property type="entry name" value="MTHFR"/>
    <property type="match status" value="1"/>
</dbReference>
<dbReference type="GO" id="GO:0005829">
    <property type="term" value="C:cytosol"/>
    <property type="evidence" value="ECO:0007669"/>
    <property type="project" value="TreeGrafter"/>
</dbReference>
<evidence type="ECO:0000256" key="6">
    <source>
        <dbReference type="ARBA" id="ARBA00023002"/>
    </source>
</evidence>
<protein>
    <submittedName>
        <fullName evidence="7">Putative methylenetetrahydrofolate reductase</fullName>
    </submittedName>
</protein>
<comment type="caution">
    <text evidence="7">The sequence shown here is derived from an EMBL/GenBank/DDBJ whole genome shotgun (WGS) entry which is preliminary data.</text>
</comment>
<dbReference type="GO" id="GO:0071949">
    <property type="term" value="F:FAD binding"/>
    <property type="evidence" value="ECO:0007669"/>
    <property type="project" value="TreeGrafter"/>
</dbReference>
<dbReference type="NCBIfam" id="TIGR00677">
    <property type="entry name" value="fadh2_euk"/>
    <property type="match status" value="1"/>
</dbReference>
<keyword evidence="4" id="KW-0285">Flavoprotein</keyword>
<dbReference type="InterPro" id="IPR029041">
    <property type="entry name" value="FAD-linked_oxidoreductase-like"/>
</dbReference>
<dbReference type="InterPro" id="IPR003171">
    <property type="entry name" value="Mehydrof_redctse-like"/>
</dbReference>
<dbReference type="InterPro" id="IPR004621">
    <property type="entry name" value="Fadh2_euk"/>
</dbReference>
<keyword evidence="6" id="KW-0560">Oxidoreductase</keyword>
<reference evidence="7 8" key="1">
    <citation type="journal article" date="2015" name="PLoS Pathog.">
        <title>Leptomonas seymouri: Adaptations to the Dixenous Life Cycle Analyzed by Genome Sequencing, Transcriptome Profiling and Co-infection with Leishmania donovani.</title>
        <authorList>
            <person name="Kraeva N."/>
            <person name="Butenko A."/>
            <person name="Hlavacova J."/>
            <person name="Kostygov A."/>
            <person name="Myskova J."/>
            <person name="Grybchuk D."/>
            <person name="Lestinova T."/>
            <person name="Votypka J."/>
            <person name="Volf P."/>
            <person name="Opperdoes F."/>
            <person name="Flegontov P."/>
            <person name="Lukes J."/>
            <person name="Yurchenko V."/>
        </authorList>
    </citation>
    <scope>NUCLEOTIDE SEQUENCE [LARGE SCALE GENOMIC DNA]</scope>
    <source>
        <strain evidence="7 8">ATCC 30220</strain>
    </source>
</reference>
<dbReference type="GO" id="GO:0035999">
    <property type="term" value="P:tetrahydrofolate interconversion"/>
    <property type="evidence" value="ECO:0007669"/>
    <property type="project" value="UniProtKB-UniPathway"/>
</dbReference>
<dbReference type="OrthoDB" id="16284at2759"/>
<dbReference type="CDD" id="cd00537">
    <property type="entry name" value="MTHFR"/>
    <property type="match status" value="1"/>
</dbReference>
<dbReference type="PANTHER" id="PTHR45754:SF3">
    <property type="entry name" value="METHYLENETETRAHYDROFOLATE REDUCTASE (NADPH)"/>
    <property type="match status" value="1"/>
</dbReference>
<keyword evidence="5" id="KW-0274">FAD</keyword>
<dbReference type="SUPFAM" id="SSF51730">
    <property type="entry name" value="FAD-linked oxidoreductase"/>
    <property type="match status" value="1"/>
</dbReference>
<evidence type="ECO:0000256" key="1">
    <source>
        <dbReference type="ARBA" id="ARBA00001974"/>
    </source>
</evidence>